<dbReference type="Pfam" id="PF10009">
    <property type="entry name" value="DUF2252"/>
    <property type="match status" value="1"/>
</dbReference>
<evidence type="ECO:0000313" key="2">
    <source>
        <dbReference type="Proteomes" id="UP000568664"/>
    </source>
</evidence>
<proteinExistence type="predicted"/>
<dbReference type="PANTHER" id="PTHR39441:SF1">
    <property type="entry name" value="DUF2252 DOMAIN-CONTAINING PROTEIN"/>
    <property type="match status" value="1"/>
</dbReference>
<dbReference type="PANTHER" id="PTHR39441">
    <property type="entry name" value="DUF2252 DOMAIN-CONTAINING PROTEIN"/>
    <property type="match status" value="1"/>
</dbReference>
<accession>A0A7Y0LBP6</accession>
<keyword evidence="2" id="KW-1185">Reference proteome</keyword>
<protein>
    <submittedName>
        <fullName evidence="1">DUF2252 family protein</fullName>
    </submittedName>
</protein>
<organism evidence="1 2">
    <name type="scientific">Thalassotalea algicola</name>
    <dbReference type="NCBI Taxonomy" id="2716224"/>
    <lineage>
        <taxon>Bacteria</taxon>
        <taxon>Pseudomonadati</taxon>
        <taxon>Pseudomonadota</taxon>
        <taxon>Gammaproteobacteria</taxon>
        <taxon>Alteromonadales</taxon>
        <taxon>Colwelliaceae</taxon>
        <taxon>Thalassotalea</taxon>
    </lineage>
</organism>
<sequence>MDRANFIVQCLSNVDQVNINEGIAKHKKMATSPFIFFRGSAPLFYADIKAGNLVIPDALNCIPNTTIIGDCHTSNFGFLTEEGSHGDKVIFSPNDFDDACIAPAAWDLARFITSLFLAIEHCKLVKANQIESKKDYSNKQLATKPHAQEAASAFLNDYIATCQACIDDESYRYKALSTFQTEHILHKPLMKASQRSAFGKDFLTKSALAKAIKITGNRITFIDNAEKFVALSKDEYEGINATFRPYVDDHIHDIVLRINAGTGSVNMSRYYLLVGPKQNPSNQLNLCHVVEVKQQRKAAPLYYFEELSPVNQLNAAHLTANCQRRMQRSPDLVLDEVEWKASHWLIRSRHHAKLGINPEQIGLGKKAVALGGLIDYAKTCGVALALAHCRGDRRSTLFEQTTVDCLPEQKNILIEHCKSYAQQVIEDTNFLNNLLVNN</sequence>
<dbReference type="EMBL" id="JABBXH010000002">
    <property type="protein sequence ID" value="NMP31182.1"/>
    <property type="molecule type" value="Genomic_DNA"/>
</dbReference>
<dbReference type="RefSeq" id="WP_169074514.1">
    <property type="nucleotide sequence ID" value="NZ_JABBXH010000002.1"/>
</dbReference>
<reference evidence="1 2" key="1">
    <citation type="submission" date="2020-04" db="EMBL/GenBank/DDBJ databases">
        <title>Thalassotalea sp. M1531, isolated from the surface of marine red alga.</title>
        <authorList>
            <person name="Pang L."/>
            <person name="Lu D.-C."/>
        </authorList>
    </citation>
    <scope>NUCLEOTIDE SEQUENCE [LARGE SCALE GENOMIC DNA]</scope>
    <source>
        <strain evidence="1 2">M1531</strain>
    </source>
</reference>
<evidence type="ECO:0000313" key="1">
    <source>
        <dbReference type="EMBL" id="NMP31182.1"/>
    </source>
</evidence>
<dbReference type="InterPro" id="IPR011009">
    <property type="entry name" value="Kinase-like_dom_sf"/>
</dbReference>
<name>A0A7Y0LBP6_9GAMM</name>
<dbReference type="SUPFAM" id="SSF56112">
    <property type="entry name" value="Protein kinase-like (PK-like)"/>
    <property type="match status" value="1"/>
</dbReference>
<dbReference type="InterPro" id="IPR018721">
    <property type="entry name" value="DUF2252"/>
</dbReference>
<dbReference type="Proteomes" id="UP000568664">
    <property type="component" value="Unassembled WGS sequence"/>
</dbReference>
<comment type="caution">
    <text evidence="1">The sequence shown here is derived from an EMBL/GenBank/DDBJ whole genome shotgun (WGS) entry which is preliminary data.</text>
</comment>
<dbReference type="AlphaFoldDB" id="A0A7Y0LBP6"/>
<gene>
    <name evidence="1" type="ORF">HII17_06360</name>
</gene>